<accession>A0ABR1LW96</accession>
<sequence length="205" mass="22186">MRFQLRREVAGRRSEPSVCPRSTIENRRSGSIRIAKGAQTLAPTLPALGDGHGNRNQSTKPSADMDIGRSRVDALRVPRLSCSSVAAASRAVAQEQEAEILVDETSALQLIAPIESRVDARHRSASHCSRTIVLSPSHLVAMGASRPFGFCASSFSVIGITKPPAHASFSFGRRPDMKPQLYLHMMISNKSGPRSCWTPSRPSKA</sequence>
<evidence type="ECO:0000313" key="3">
    <source>
        <dbReference type="Proteomes" id="UP001360953"/>
    </source>
</evidence>
<keyword evidence="3" id="KW-1185">Reference proteome</keyword>
<name>A0ABR1LW96_9PEZI</name>
<feature type="region of interest" description="Disordered" evidence="1">
    <location>
        <begin position="1"/>
        <end position="28"/>
    </location>
</feature>
<dbReference type="GeneID" id="92028424"/>
<organism evidence="2 3">
    <name type="scientific">Phyllosticta citribraziliensis</name>
    <dbReference type="NCBI Taxonomy" id="989973"/>
    <lineage>
        <taxon>Eukaryota</taxon>
        <taxon>Fungi</taxon>
        <taxon>Dikarya</taxon>
        <taxon>Ascomycota</taxon>
        <taxon>Pezizomycotina</taxon>
        <taxon>Dothideomycetes</taxon>
        <taxon>Dothideomycetes incertae sedis</taxon>
        <taxon>Botryosphaeriales</taxon>
        <taxon>Phyllostictaceae</taxon>
        <taxon>Phyllosticta</taxon>
    </lineage>
</organism>
<reference evidence="2 3" key="1">
    <citation type="submission" date="2024-04" db="EMBL/GenBank/DDBJ databases">
        <title>Phyllosticta paracitricarpa is synonymous to the EU quarantine fungus P. citricarpa based on phylogenomic analyses.</title>
        <authorList>
            <consortium name="Lawrence Berkeley National Laboratory"/>
            <person name="Van ingen-buijs V.A."/>
            <person name="Van westerhoven A.C."/>
            <person name="Haridas S."/>
            <person name="Skiadas P."/>
            <person name="Martin F."/>
            <person name="Groenewald J.Z."/>
            <person name="Crous P.W."/>
            <person name="Seidl M.F."/>
        </authorList>
    </citation>
    <scope>NUCLEOTIDE SEQUENCE [LARGE SCALE GENOMIC DNA]</scope>
    <source>
        <strain evidence="2 3">CPC 17464</strain>
    </source>
</reference>
<proteinExistence type="predicted"/>
<dbReference type="Proteomes" id="UP001360953">
    <property type="component" value="Unassembled WGS sequence"/>
</dbReference>
<dbReference type="RefSeq" id="XP_066656458.1">
    <property type="nucleotide sequence ID" value="XM_066795518.1"/>
</dbReference>
<protein>
    <submittedName>
        <fullName evidence="2">Uncharacterized protein</fullName>
    </submittedName>
</protein>
<feature type="region of interest" description="Disordered" evidence="1">
    <location>
        <begin position="43"/>
        <end position="65"/>
    </location>
</feature>
<feature type="compositionally biased region" description="Basic and acidic residues" evidence="1">
    <location>
        <begin position="1"/>
        <end position="15"/>
    </location>
</feature>
<evidence type="ECO:0000313" key="2">
    <source>
        <dbReference type="EMBL" id="KAK7538771.1"/>
    </source>
</evidence>
<gene>
    <name evidence="2" type="ORF">J3D65DRAFT_344338</name>
</gene>
<evidence type="ECO:0000256" key="1">
    <source>
        <dbReference type="SAM" id="MobiDB-lite"/>
    </source>
</evidence>
<comment type="caution">
    <text evidence="2">The sequence shown here is derived from an EMBL/GenBank/DDBJ whole genome shotgun (WGS) entry which is preliminary data.</text>
</comment>
<dbReference type="EMBL" id="JBBPEH010000005">
    <property type="protein sequence ID" value="KAK7538771.1"/>
    <property type="molecule type" value="Genomic_DNA"/>
</dbReference>